<name>A0AAD6F4D9_9TELE</name>
<protein>
    <recommendedName>
        <fullName evidence="10">General transcription factor IIIC, polypeptide 2, beta</fullName>
    </recommendedName>
</protein>
<dbReference type="GO" id="GO:0030261">
    <property type="term" value="P:chromosome condensation"/>
    <property type="evidence" value="ECO:0007669"/>
    <property type="project" value="InterPro"/>
</dbReference>
<feature type="compositionally biased region" description="Acidic residues" evidence="7">
    <location>
        <begin position="822"/>
        <end position="835"/>
    </location>
</feature>
<keyword evidence="2 6" id="KW-0853">WD repeat</keyword>
<keyword evidence="3" id="KW-0677">Repeat</keyword>
<evidence type="ECO:0000256" key="7">
    <source>
        <dbReference type="SAM" id="MobiDB-lite"/>
    </source>
</evidence>
<feature type="compositionally biased region" description="Basic residues" evidence="7">
    <location>
        <begin position="98"/>
        <end position="156"/>
    </location>
</feature>
<evidence type="ECO:0000256" key="3">
    <source>
        <dbReference type="ARBA" id="ARBA00022737"/>
    </source>
</evidence>
<dbReference type="EMBL" id="JAPTMU010000170">
    <property type="protein sequence ID" value="KAJ4920756.1"/>
    <property type="molecule type" value="Genomic_DNA"/>
</dbReference>
<evidence type="ECO:0000313" key="9">
    <source>
        <dbReference type="Proteomes" id="UP001219934"/>
    </source>
</evidence>
<dbReference type="SUPFAM" id="SSF50978">
    <property type="entry name" value="WD40 repeat-like"/>
    <property type="match status" value="1"/>
</dbReference>
<evidence type="ECO:0000256" key="6">
    <source>
        <dbReference type="PROSITE-ProRule" id="PRU00221"/>
    </source>
</evidence>
<reference evidence="8" key="1">
    <citation type="submission" date="2022-11" db="EMBL/GenBank/DDBJ databases">
        <title>Chromosome-level genome of Pogonophryne albipinna.</title>
        <authorList>
            <person name="Jo E."/>
        </authorList>
    </citation>
    <scope>NUCLEOTIDE SEQUENCE</scope>
    <source>
        <strain evidence="8">SGF0006</strain>
        <tissue evidence="8">Muscle</tissue>
    </source>
</reference>
<dbReference type="PROSITE" id="PS00678">
    <property type="entry name" value="WD_REPEATS_1"/>
    <property type="match status" value="2"/>
</dbReference>
<feature type="compositionally biased region" description="Basic and acidic residues" evidence="7">
    <location>
        <begin position="231"/>
        <end position="245"/>
    </location>
</feature>
<dbReference type="InterPro" id="IPR019775">
    <property type="entry name" value="WD40_repeat_CS"/>
</dbReference>
<dbReference type="GO" id="GO:0006383">
    <property type="term" value="P:transcription by RNA polymerase III"/>
    <property type="evidence" value="ECO:0007669"/>
    <property type="project" value="TreeGrafter"/>
</dbReference>
<dbReference type="PANTHER" id="PTHR15052:SF2">
    <property type="entry name" value="GENERAL TRANSCRIPTION FACTOR 3C POLYPEPTIDE 2"/>
    <property type="match status" value="1"/>
</dbReference>
<evidence type="ECO:0000256" key="5">
    <source>
        <dbReference type="ARBA" id="ARBA00023242"/>
    </source>
</evidence>
<comment type="caution">
    <text evidence="8">The sequence shown here is derived from an EMBL/GenBank/DDBJ whole genome shotgun (WGS) entry which is preliminary data.</text>
</comment>
<dbReference type="GO" id="GO:0030527">
    <property type="term" value="F:structural constituent of chromatin"/>
    <property type="evidence" value="ECO:0007669"/>
    <property type="project" value="InterPro"/>
</dbReference>
<feature type="compositionally biased region" description="Polar residues" evidence="7">
    <location>
        <begin position="959"/>
        <end position="969"/>
    </location>
</feature>
<dbReference type="SMART" id="SM00320">
    <property type="entry name" value="WD40"/>
    <property type="match status" value="4"/>
</dbReference>
<feature type="region of interest" description="Disordered" evidence="7">
    <location>
        <begin position="1"/>
        <end position="334"/>
    </location>
</feature>
<accession>A0AAD6F4D9</accession>
<dbReference type="InterPro" id="IPR001680">
    <property type="entry name" value="WD40_rpt"/>
</dbReference>
<dbReference type="InterPro" id="IPR015943">
    <property type="entry name" value="WD40/YVTN_repeat-like_dom_sf"/>
</dbReference>
<feature type="region of interest" description="Disordered" evidence="7">
    <location>
        <begin position="959"/>
        <end position="981"/>
    </location>
</feature>
<dbReference type="PROSITE" id="PS50082">
    <property type="entry name" value="WD_REPEATS_2"/>
    <property type="match status" value="1"/>
</dbReference>
<dbReference type="AlphaFoldDB" id="A0AAD6F4D9"/>
<sequence>MDPVDSGQGPDQGCHISPSSKGRQRKKNPKYLDYETEEVTNVQRSPRKRRSSGRGKGAASEKSPVKNGTNEDTTQQTEDGGQDETDKTLSELDETPKKAVRAKKTPAKKTPAKKTPAKKTPAKKTPAKKTPAKKTPAKKTPAKKTPAKKTPAKKTPSKQTPTTDESLPTDEGGIVDAVQEENETPKPKRKYVKKQQPVKEVVIEEPPNEAEEETTPSGRRRRGAAKVALKYLHDLAKEELGHPNDDLGSQPESKVPRTEQKGLKGNKGGKGRKRKRADSDSAGDEDFVPDAGEEEDAEDMEDEDEAAEESGSDSEAFGRTPGTYNVNRGPGGPYIKTPNGLHSGFMKTVWDATETTKKFREEHYSSWEFPKWIPSSSDWHLVPQSDVEKYLPQELQSAAFRVSRDGLSEEGETPLQRLSRFSAVPAHSERWDMFLFAGGPVWAMEWCPTPDGAPASQYLAVSCHRGMDDQHVFNKTYGGPALLQLWDLGLLKYNCRPESPPALSYGLAQDKGFIWQLSWCPAGGWEPPLCGRKAPLLPRLGLLAVATSTGVVTIYSLPHPEALLSNNKQDNSDMAVVIGKDGEQLPVYKAEGVLTLKLGSFKAPRHERSGQVLCMDWLPEKPHNIIAIGFYDGTVGLWDLNTKSALLRVRQPDKSLSLLPYRCFLAHDHAVRALAFCPASRHLLVSAGEDRYLKTWDLRRLYNPITVQKRHLTTEVCWPLNAPGLLLSQENAYAGYFSQGVHFFDHQMRSVYAIPRTGTLWSLSYTEWMNIVMTADSVGEVILFLLPQLSVTTTYVKRTLERRFPLYITSLEPHDTTTEENPQLEEVEEDGDAVEASEGGNENNNVNGGSVENDTSLSPRVQTYKDAEKRFSLHLKDINTETFAGSDKGDLWKHMKNTELKMKLTLDEMPLASVHKVRFNPNLCCHTWLVSGGQAGLVRIICLRSMICSQSKKIISEKQTQFNKQNATNQKEDVPSEKEDL</sequence>
<evidence type="ECO:0008006" key="10">
    <source>
        <dbReference type="Google" id="ProtNLM"/>
    </source>
</evidence>
<dbReference type="Gene3D" id="2.130.10.10">
    <property type="entry name" value="YVTN repeat-like/Quinoprotein amine dehydrogenase"/>
    <property type="match status" value="1"/>
</dbReference>
<dbReference type="GO" id="GO:0005634">
    <property type="term" value="C:nucleus"/>
    <property type="evidence" value="ECO:0007669"/>
    <property type="project" value="UniProtKB-SubCell"/>
</dbReference>
<dbReference type="Proteomes" id="UP001219934">
    <property type="component" value="Unassembled WGS sequence"/>
</dbReference>
<feature type="compositionally biased region" description="Basic residues" evidence="7">
    <location>
        <begin position="267"/>
        <end position="276"/>
    </location>
</feature>
<feature type="compositionally biased region" description="Low complexity" evidence="7">
    <location>
        <begin position="836"/>
        <end position="853"/>
    </location>
</feature>
<feature type="compositionally biased region" description="Polar residues" evidence="7">
    <location>
        <begin position="66"/>
        <end position="79"/>
    </location>
</feature>
<organism evidence="8 9">
    <name type="scientific">Pogonophryne albipinna</name>
    <dbReference type="NCBI Taxonomy" id="1090488"/>
    <lineage>
        <taxon>Eukaryota</taxon>
        <taxon>Metazoa</taxon>
        <taxon>Chordata</taxon>
        <taxon>Craniata</taxon>
        <taxon>Vertebrata</taxon>
        <taxon>Euteleostomi</taxon>
        <taxon>Actinopterygii</taxon>
        <taxon>Neopterygii</taxon>
        <taxon>Teleostei</taxon>
        <taxon>Neoteleostei</taxon>
        <taxon>Acanthomorphata</taxon>
        <taxon>Eupercaria</taxon>
        <taxon>Perciformes</taxon>
        <taxon>Notothenioidei</taxon>
        <taxon>Pogonophryne</taxon>
    </lineage>
</organism>
<evidence type="ECO:0000256" key="4">
    <source>
        <dbReference type="ARBA" id="ARBA00023163"/>
    </source>
</evidence>
<dbReference type="PANTHER" id="PTHR15052">
    <property type="entry name" value="RNA POLYMERASE III TRANSCRIPTION INITIATION FACTOR COMPLEX SUBUNIT"/>
    <property type="match status" value="1"/>
</dbReference>
<dbReference type="GO" id="GO:0003677">
    <property type="term" value="F:DNA binding"/>
    <property type="evidence" value="ECO:0007669"/>
    <property type="project" value="InterPro"/>
</dbReference>
<feature type="region of interest" description="Disordered" evidence="7">
    <location>
        <begin position="813"/>
        <end position="859"/>
    </location>
</feature>
<dbReference type="GO" id="GO:0000127">
    <property type="term" value="C:transcription factor TFIIIC complex"/>
    <property type="evidence" value="ECO:0007669"/>
    <property type="project" value="TreeGrafter"/>
</dbReference>
<evidence type="ECO:0000256" key="2">
    <source>
        <dbReference type="ARBA" id="ARBA00022574"/>
    </source>
</evidence>
<dbReference type="InterPro" id="IPR052416">
    <property type="entry name" value="GTF3C_component"/>
</dbReference>
<comment type="subcellular location">
    <subcellularLocation>
        <location evidence="1">Nucleus</location>
    </subcellularLocation>
</comment>
<evidence type="ECO:0000256" key="1">
    <source>
        <dbReference type="ARBA" id="ARBA00004123"/>
    </source>
</evidence>
<proteinExistence type="predicted"/>
<feature type="compositionally biased region" description="Acidic residues" evidence="7">
    <location>
        <begin position="281"/>
        <end position="312"/>
    </location>
</feature>
<feature type="compositionally biased region" description="Basic and acidic residues" evidence="7">
    <location>
        <begin position="84"/>
        <end position="97"/>
    </location>
</feature>
<feature type="repeat" description="WD" evidence="6">
    <location>
        <begin position="664"/>
        <end position="699"/>
    </location>
</feature>
<dbReference type="Pfam" id="PF00400">
    <property type="entry name" value="WD40"/>
    <property type="match status" value="2"/>
</dbReference>
<keyword evidence="5" id="KW-0539">Nucleus</keyword>
<dbReference type="Pfam" id="PF07382">
    <property type="entry name" value="HC2"/>
    <property type="match status" value="1"/>
</dbReference>
<dbReference type="PROSITE" id="PS50294">
    <property type="entry name" value="WD_REPEATS_REGION"/>
    <property type="match status" value="1"/>
</dbReference>
<keyword evidence="4" id="KW-0804">Transcription</keyword>
<dbReference type="InterPro" id="IPR036322">
    <property type="entry name" value="WD40_repeat_dom_sf"/>
</dbReference>
<keyword evidence="9" id="KW-1185">Reference proteome</keyword>
<gene>
    <name evidence="8" type="ORF">JOQ06_027771</name>
</gene>
<evidence type="ECO:0000313" key="8">
    <source>
        <dbReference type="EMBL" id="KAJ4920756.1"/>
    </source>
</evidence>
<feature type="compositionally biased region" description="Basic and acidic residues" evidence="7">
    <location>
        <begin position="970"/>
        <end position="981"/>
    </location>
</feature>
<dbReference type="InterPro" id="IPR009970">
    <property type="entry name" value="HC2"/>
</dbReference>